<dbReference type="FunFam" id="2.30.29.170:FF:000002">
    <property type="entry name" value="EF-hand domain (C-terminal) containing 1"/>
    <property type="match status" value="1"/>
</dbReference>
<evidence type="ECO:0000256" key="7">
    <source>
        <dbReference type="ARBA" id="ARBA00039880"/>
    </source>
</evidence>
<organism evidence="9 10">
    <name type="scientific">Octopus sinensis</name>
    <name type="common">East Asian common octopus</name>
    <dbReference type="NCBI Taxonomy" id="2607531"/>
    <lineage>
        <taxon>Eukaryota</taxon>
        <taxon>Metazoa</taxon>
        <taxon>Spiralia</taxon>
        <taxon>Lophotrochozoa</taxon>
        <taxon>Mollusca</taxon>
        <taxon>Cephalopoda</taxon>
        <taxon>Coleoidea</taxon>
        <taxon>Octopodiformes</taxon>
        <taxon>Octopoda</taxon>
        <taxon>Incirrata</taxon>
        <taxon>Octopodidae</taxon>
        <taxon>Octopus</taxon>
    </lineage>
</organism>
<dbReference type="SMART" id="SM00676">
    <property type="entry name" value="DM10"/>
    <property type="match status" value="3"/>
</dbReference>
<reference evidence="10" key="1">
    <citation type="submission" date="2025-08" db="UniProtKB">
        <authorList>
            <consortium name="RefSeq"/>
        </authorList>
    </citation>
    <scope>IDENTIFICATION</scope>
</reference>
<dbReference type="InterPro" id="IPR011992">
    <property type="entry name" value="EF-hand-dom_pair"/>
</dbReference>
<keyword evidence="5" id="KW-0966">Cell projection</keyword>
<dbReference type="Proteomes" id="UP000515154">
    <property type="component" value="Linkage group LG19"/>
</dbReference>
<dbReference type="GO" id="GO:0010975">
    <property type="term" value="P:regulation of neuron projection development"/>
    <property type="evidence" value="ECO:0007669"/>
    <property type="project" value="TreeGrafter"/>
</dbReference>
<accession>A0A6P7TB69</accession>
<gene>
    <name evidence="10" type="primary">LOC115222257</name>
</gene>
<dbReference type="PANTHER" id="PTHR12086:SF11">
    <property type="entry name" value="EF-HAND DOMAIN-CONTAINING FAMILY MEMBER C2"/>
    <property type="match status" value="1"/>
</dbReference>
<dbReference type="InterPro" id="IPR006602">
    <property type="entry name" value="DM10_dom"/>
</dbReference>
<keyword evidence="3" id="KW-0677">Repeat</keyword>
<evidence type="ECO:0000313" key="9">
    <source>
        <dbReference type="Proteomes" id="UP000515154"/>
    </source>
</evidence>
<dbReference type="FunFam" id="2.30.29.170:FF:000004">
    <property type="entry name" value="EF-hand domain containing 2"/>
    <property type="match status" value="1"/>
</dbReference>
<evidence type="ECO:0000256" key="5">
    <source>
        <dbReference type="ARBA" id="ARBA00023273"/>
    </source>
</evidence>
<name>A0A6P7TB69_9MOLL</name>
<dbReference type="GO" id="GO:0005874">
    <property type="term" value="C:microtubule"/>
    <property type="evidence" value="ECO:0007669"/>
    <property type="project" value="TreeGrafter"/>
</dbReference>
<dbReference type="PANTHER" id="PTHR12086">
    <property type="entry name" value="EF-HAND DOMAIN C-TERMINAL CONTAINING PROTEIN"/>
    <property type="match status" value="1"/>
</dbReference>
<comment type="subcellular location">
    <subcellularLocation>
        <location evidence="1">Cytoplasm</location>
        <location evidence="1">Cytoskeleton</location>
        <location evidence="1">Cilium axoneme</location>
    </subcellularLocation>
</comment>
<evidence type="ECO:0000256" key="6">
    <source>
        <dbReference type="ARBA" id="ARBA00035003"/>
    </source>
</evidence>
<feature type="domain" description="DM10" evidence="8">
    <location>
        <begin position="75"/>
        <end position="182"/>
    </location>
</feature>
<comment type="function">
    <text evidence="6">Microtubule inner protein (MIP) part of the dynein-decorated doublet microtubules (DMTs) in cilia axoneme, which is required for motile cilia beating.</text>
</comment>
<dbReference type="PROSITE" id="PS51336">
    <property type="entry name" value="DM10"/>
    <property type="match status" value="3"/>
</dbReference>
<keyword evidence="9" id="KW-1185">Reference proteome</keyword>
<dbReference type="AlphaFoldDB" id="A0A6P7TB69"/>
<dbReference type="GO" id="GO:0005930">
    <property type="term" value="C:axoneme"/>
    <property type="evidence" value="ECO:0007669"/>
    <property type="project" value="UniProtKB-SubCell"/>
</dbReference>
<dbReference type="Pfam" id="PF06565">
    <property type="entry name" value="DM10_dom"/>
    <property type="match status" value="3"/>
</dbReference>
<dbReference type="InterPro" id="IPR040193">
    <property type="entry name" value="EFHC1/EFHC2/EFHB"/>
</dbReference>
<keyword evidence="2" id="KW-0963">Cytoplasm</keyword>
<dbReference type="Gene3D" id="1.10.238.10">
    <property type="entry name" value="EF-hand"/>
    <property type="match status" value="1"/>
</dbReference>
<dbReference type="RefSeq" id="XP_029648278.1">
    <property type="nucleotide sequence ID" value="XM_029792418.2"/>
</dbReference>
<keyword evidence="4" id="KW-0206">Cytoskeleton</keyword>
<proteinExistence type="predicted"/>
<sequence>MALPFLPGNSFNSNIGKNKFHKSHHFDVCNEITQQVGYTKPGIGGETRPDQEQSITALLVTKQNGTTIPNWITFDRNVLLFKAFYQESITESNQERFRIHNCRIYFYLEDGTIQVVETRQKNSGLDQGTIIQRHRIPKPQPHDKELYTLEDFNVGSVVNFYSKVFKIVDCDPFTYNFLYNNGEKIPKPGTVPKDPYTEYRRTVDEGQQPMRPYQKIDTLKQFLVHDQHVLRFYCLWDDSDAMFGDPHKMVLLYFLSDDTIEIHEEILPNSGRDPISVFIKRGKLPKVPDGLPLHGQNVDRTVLNVFGSMHSKGHYILDSLKTGEPDMSYYHASDLRLGNIINVYGRPFLICDCDSFTKEYYKANYGIENLTPIKHEMKVNAPLKMALPPYNGFGSEEDSLSNCRSIIPKVPQKDFLKFMKYDRSGFNSNILRFLAKLKTPVVDADKNRNFIISYYLSDDTISVFEPVIKNSGFVGGKFLERSRMKKHDEPKFNTELPKYYLAEDLFVGNTVEFVNHQFIITDIDEYTLRFMETRPDQFPASNIKLILEKIKNSRKIGRNDLLRKFYAKTNGDKSSSVVSYHDFSSVLSEYQLDLCEHEILVLARHYGNKKDPEVNFERLVSCVQEQLKKVNYEDYHKILARFKYEDRSETGYLPASAIRRIMLGQKFPISKDLLNHLLERFTNEENSIEYEELVSKIDWQAHQLSQIVDGDTNLVKVMKSKVVDDVAYEQLINNLYPDEELQ</sequence>
<dbReference type="SUPFAM" id="SSF47473">
    <property type="entry name" value="EF-hand"/>
    <property type="match status" value="1"/>
</dbReference>
<protein>
    <recommendedName>
        <fullName evidence="7">EF-hand domain-containing family member C2</fullName>
    </recommendedName>
</protein>
<dbReference type="FunFam" id="2.30.29.170:FF:000001">
    <property type="entry name" value="EF-hand domain containing 1"/>
    <property type="match status" value="1"/>
</dbReference>
<evidence type="ECO:0000259" key="8">
    <source>
        <dbReference type="PROSITE" id="PS51336"/>
    </source>
</evidence>
<evidence type="ECO:0000256" key="3">
    <source>
        <dbReference type="ARBA" id="ARBA00022737"/>
    </source>
</evidence>
<dbReference type="KEGG" id="osn:115222257"/>
<evidence type="ECO:0000313" key="10">
    <source>
        <dbReference type="RefSeq" id="XP_029648278.1"/>
    </source>
</evidence>
<evidence type="ECO:0000256" key="2">
    <source>
        <dbReference type="ARBA" id="ARBA00022490"/>
    </source>
</evidence>
<evidence type="ECO:0000256" key="1">
    <source>
        <dbReference type="ARBA" id="ARBA00004430"/>
    </source>
</evidence>
<feature type="domain" description="DM10" evidence="8">
    <location>
        <begin position="427"/>
        <end position="535"/>
    </location>
</feature>
<feature type="domain" description="DM10" evidence="8">
    <location>
        <begin position="226"/>
        <end position="365"/>
    </location>
</feature>
<evidence type="ECO:0000256" key="4">
    <source>
        <dbReference type="ARBA" id="ARBA00023212"/>
    </source>
</evidence>
<dbReference type="Gene3D" id="2.30.29.170">
    <property type="match status" value="3"/>
</dbReference>